<accession>A0A1S4BTE9</accession>
<feature type="region of interest" description="Disordered" evidence="1">
    <location>
        <begin position="562"/>
        <end position="587"/>
    </location>
</feature>
<organism evidence="2 3">
    <name type="scientific">Nicotiana tabacum</name>
    <name type="common">Common tobacco</name>
    <dbReference type="NCBI Taxonomy" id="4097"/>
    <lineage>
        <taxon>Eukaryota</taxon>
        <taxon>Viridiplantae</taxon>
        <taxon>Streptophyta</taxon>
        <taxon>Embryophyta</taxon>
        <taxon>Tracheophyta</taxon>
        <taxon>Spermatophyta</taxon>
        <taxon>Magnoliopsida</taxon>
        <taxon>eudicotyledons</taxon>
        <taxon>Gunneridae</taxon>
        <taxon>Pentapetalae</taxon>
        <taxon>asterids</taxon>
        <taxon>lamiids</taxon>
        <taxon>Solanales</taxon>
        <taxon>Solanaceae</taxon>
        <taxon>Nicotianoideae</taxon>
        <taxon>Nicotianeae</taxon>
        <taxon>Nicotiana</taxon>
    </lineage>
</organism>
<dbReference type="PaxDb" id="4097-A0A1S4BTE9"/>
<dbReference type="PANTHER" id="PTHR34281">
    <property type="entry name" value="PROTEIN EARLY FLOWERING 3"/>
    <property type="match status" value="1"/>
</dbReference>
<feature type="region of interest" description="Disordered" evidence="1">
    <location>
        <begin position="1"/>
        <end position="33"/>
    </location>
</feature>
<feature type="region of interest" description="Disordered" evidence="1">
    <location>
        <begin position="367"/>
        <end position="417"/>
    </location>
</feature>
<gene>
    <name evidence="3" type="primary">LOC107811695</name>
</gene>
<feature type="region of interest" description="Disordered" evidence="1">
    <location>
        <begin position="259"/>
        <end position="278"/>
    </location>
</feature>
<feature type="compositionally biased region" description="Basic and acidic residues" evidence="1">
    <location>
        <begin position="374"/>
        <end position="385"/>
    </location>
</feature>
<dbReference type="KEGG" id="nta:107811695"/>
<feature type="compositionally biased region" description="Basic and acidic residues" evidence="1">
    <location>
        <begin position="1"/>
        <end position="10"/>
    </location>
</feature>
<dbReference type="GeneID" id="107811695"/>
<reference evidence="2" key="1">
    <citation type="journal article" date="2014" name="Nat. Commun.">
        <title>The tobacco genome sequence and its comparison with those of tomato and potato.</title>
        <authorList>
            <person name="Sierro N."/>
            <person name="Battey J.N."/>
            <person name="Ouadi S."/>
            <person name="Bakaher N."/>
            <person name="Bovet L."/>
            <person name="Willig A."/>
            <person name="Goepfert S."/>
            <person name="Peitsch M.C."/>
            <person name="Ivanov N.V."/>
        </authorList>
    </citation>
    <scope>NUCLEOTIDE SEQUENCE [LARGE SCALE GENOMIC DNA]</scope>
</reference>
<sequence>MKRGKDEERVMGPMFPRLHVNDTEKGGPRAPPRNKMALYEQLSIPSQRFSPGDLPLNNNSNSVPPYSSQGNEHERVVFFSRQLPASRHPVEKPHGRSYGSNTPLQKVESRKQTEKNDFRIPTFGNFKVDQGHGKFNNNIDMEKLTPSNQAISGCSNKELKEITGLITRQLGKIQNGENSKDRAISRKCTSDSLSMDKAEGILKQTDKLLHFKPRKNHANTFGDLQKTNIVRLQVRPDSLVDCTVFAGSALDVDKEFHEQKTCKSSQTGETDRSDDLSETSMVECVSKVDISPDDIVRIIGQKHFWRARRAIANQQRVLAVQVFELHRLLKVQKLIASSPNSILEDGSSLGKPLKRLSTKRLALEYNVKAPENVSKQKNDSEKPNSRMESNAENDVGETSLSCRRPLSETPSPTPVKHVSHMGPWLFNQPSGHQWLIPVMSPSEGLVYKPHPGPAFMSPVYGGCGPPIPMTGNFLAPAYYQGTGAPFAPQPSHGYFPPFDMPVMNPVIPSPAIDQPDQVAATGFQGLLSRDQEVNFHIQQQNSSNVARENNVAAPKVVRLYPSRDSELQASTASSPRERGHGLDVGNSTGGRSVFPLFPTFPAISNPASSSQPHFPSHTARVIKVVPRNASAATESAARIFQSIQEERKQH</sequence>
<evidence type="ECO:0000256" key="1">
    <source>
        <dbReference type="SAM" id="MobiDB-lite"/>
    </source>
</evidence>
<feature type="compositionally biased region" description="Polar residues" evidence="1">
    <location>
        <begin position="386"/>
        <end position="401"/>
    </location>
</feature>
<feature type="region of interest" description="Disordered" evidence="1">
    <location>
        <begin position="87"/>
        <end position="114"/>
    </location>
</feature>
<dbReference type="InterPro" id="IPR039319">
    <property type="entry name" value="ELF3-like"/>
</dbReference>
<dbReference type="PANTHER" id="PTHR34281:SF2">
    <property type="entry name" value="PROTEIN EARLY FLOWERING 3"/>
    <property type="match status" value="1"/>
</dbReference>
<protein>
    <submittedName>
        <fullName evidence="3">Protein EARLY FLOWERING 3</fullName>
    </submittedName>
    <submittedName>
        <fullName evidence="3">Protein HEADING DATE 3B</fullName>
    </submittedName>
</protein>
<dbReference type="STRING" id="4097.A0A1S4BTE9"/>
<dbReference type="GO" id="GO:2000028">
    <property type="term" value="P:regulation of photoperiodism, flowering"/>
    <property type="evidence" value="ECO:0007669"/>
    <property type="project" value="InterPro"/>
</dbReference>
<dbReference type="OMA" id="HASKDMF"/>
<name>A0A1S4BTE9_TOBAC</name>
<evidence type="ECO:0000313" key="3">
    <source>
        <dbReference type="RefSeq" id="XP_016492160.1"/>
    </source>
</evidence>
<keyword evidence="2" id="KW-1185">Reference proteome</keyword>
<dbReference type="Proteomes" id="UP000790787">
    <property type="component" value="Chromosome 22"/>
</dbReference>
<dbReference type="OrthoDB" id="1939092at2759"/>
<dbReference type="RefSeq" id="XP_016492160.1">
    <property type="nucleotide sequence ID" value="XM_016636674.2"/>
</dbReference>
<proteinExistence type="predicted"/>
<dbReference type="AlphaFoldDB" id="A0A1S4BTE9"/>
<evidence type="ECO:0000313" key="2">
    <source>
        <dbReference type="Proteomes" id="UP000790787"/>
    </source>
</evidence>
<dbReference type="RefSeq" id="XP_016492160.1">
    <property type="nucleotide sequence ID" value="XM_016636674.1"/>
</dbReference>
<reference evidence="3" key="2">
    <citation type="submission" date="2025-08" db="UniProtKB">
        <authorList>
            <consortium name="RefSeq"/>
        </authorList>
    </citation>
    <scope>IDENTIFICATION</scope>
    <source>
        <tissue evidence="3">Leaf</tissue>
    </source>
</reference>